<dbReference type="InterPro" id="IPR002589">
    <property type="entry name" value="Macro_dom"/>
</dbReference>
<keyword evidence="3" id="KW-1185">Reference proteome</keyword>
<evidence type="ECO:0000313" key="2">
    <source>
        <dbReference type="EMBL" id="WWD80200.1"/>
    </source>
</evidence>
<gene>
    <name evidence="2" type="ORF">FTX54_001115</name>
</gene>
<protein>
    <submittedName>
        <fullName evidence="2">Macro domain-containing protein</fullName>
    </submittedName>
</protein>
<dbReference type="RefSeq" id="WP_147804517.1">
    <property type="nucleotide sequence ID" value="NZ_CP144914.1"/>
</dbReference>
<evidence type="ECO:0000313" key="3">
    <source>
        <dbReference type="Proteomes" id="UP000321816"/>
    </source>
</evidence>
<dbReference type="EMBL" id="CP144914">
    <property type="protein sequence ID" value="WWD80200.1"/>
    <property type="molecule type" value="Genomic_DNA"/>
</dbReference>
<dbReference type="SUPFAM" id="SSF52949">
    <property type="entry name" value="Macro domain-like"/>
    <property type="match status" value="1"/>
</dbReference>
<dbReference type="OrthoDB" id="6194521at2"/>
<organism evidence="2 3">
    <name type="scientific">Alkalicoccus halolimnae</name>
    <dbReference type="NCBI Taxonomy" id="1667239"/>
    <lineage>
        <taxon>Bacteria</taxon>
        <taxon>Bacillati</taxon>
        <taxon>Bacillota</taxon>
        <taxon>Bacilli</taxon>
        <taxon>Bacillales</taxon>
        <taxon>Bacillaceae</taxon>
        <taxon>Alkalicoccus</taxon>
    </lineage>
</organism>
<name>A0A5C7F511_9BACI</name>
<dbReference type="Proteomes" id="UP000321816">
    <property type="component" value="Chromosome"/>
</dbReference>
<dbReference type="InterPro" id="IPR043472">
    <property type="entry name" value="Macro_dom-like"/>
</dbReference>
<dbReference type="PROSITE" id="PS51154">
    <property type="entry name" value="MACRO"/>
    <property type="match status" value="1"/>
</dbReference>
<reference evidence="2 3" key="1">
    <citation type="submission" date="2024-01" db="EMBL/GenBank/DDBJ databases">
        <title>Complete Genome Sequence of Alkalicoccus halolimnae BZ-SZ-XJ29T, a Moderately Halophilic Bacterium Isolated from a Salt Lake.</title>
        <authorList>
            <person name="Zhao B."/>
        </authorList>
    </citation>
    <scope>NUCLEOTIDE SEQUENCE [LARGE SCALE GENOMIC DNA]</scope>
    <source>
        <strain evidence="2 3">BZ-SZ-XJ29</strain>
    </source>
</reference>
<dbReference type="PANTHER" id="PTHR11106:SF27">
    <property type="entry name" value="MACRO DOMAIN-CONTAINING PROTEIN"/>
    <property type="match status" value="1"/>
</dbReference>
<evidence type="ECO:0000259" key="1">
    <source>
        <dbReference type="PROSITE" id="PS51154"/>
    </source>
</evidence>
<proteinExistence type="predicted"/>
<accession>A0A5C7F511</accession>
<dbReference type="Pfam" id="PF01661">
    <property type="entry name" value="Macro"/>
    <property type="match status" value="1"/>
</dbReference>
<sequence>MQWEVNGKTLEVAHGDIAAQHDIAAVVNAANAELLTGGGVAGALHRAAGPELAAAGDKYAPISPGEAVITPAFKLPNDGVIHCLGPVYGRDKPEDDLLRSCYEQALDLAEKEKLSSIAFPALSAGAFGYPFEEALDVAVPAVLGKLTGLKNVDVVRFVLFSKKEAELYEDYINRKLA</sequence>
<dbReference type="PANTHER" id="PTHR11106">
    <property type="entry name" value="GANGLIOSIDE INDUCED DIFFERENTIATION ASSOCIATED PROTEIN 2-RELATED"/>
    <property type="match status" value="1"/>
</dbReference>
<dbReference type="SMART" id="SM00506">
    <property type="entry name" value="A1pp"/>
    <property type="match status" value="1"/>
</dbReference>
<dbReference type="Gene3D" id="3.40.220.10">
    <property type="entry name" value="Leucine Aminopeptidase, subunit E, domain 1"/>
    <property type="match status" value="1"/>
</dbReference>
<feature type="domain" description="Macro" evidence="1">
    <location>
        <begin position="1"/>
        <end position="176"/>
    </location>
</feature>
<dbReference type="AlphaFoldDB" id="A0A5C7F511"/>
<dbReference type="KEGG" id="ahal:FTX54_001115"/>